<reference evidence="1 2" key="1">
    <citation type="submission" date="2017-11" db="EMBL/GenBank/DDBJ databases">
        <title>De-novo sequencing of pomegranate (Punica granatum L.) genome.</title>
        <authorList>
            <person name="Akparov Z."/>
            <person name="Amiraslanov A."/>
            <person name="Hajiyeva S."/>
            <person name="Abbasov M."/>
            <person name="Kaur K."/>
            <person name="Hamwieh A."/>
            <person name="Solovyev V."/>
            <person name="Salamov A."/>
            <person name="Braich B."/>
            <person name="Kosarev P."/>
            <person name="Mahmoud A."/>
            <person name="Hajiyev E."/>
            <person name="Babayeva S."/>
            <person name="Izzatullayeva V."/>
            <person name="Mammadov A."/>
            <person name="Mammadov A."/>
            <person name="Sharifova S."/>
            <person name="Ojaghi J."/>
            <person name="Eynullazada K."/>
            <person name="Bayramov B."/>
            <person name="Abdulazimova A."/>
            <person name="Shahmuradov I."/>
        </authorList>
    </citation>
    <scope>NUCLEOTIDE SEQUENCE [LARGE SCALE GENOMIC DNA]</scope>
    <source>
        <strain evidence="2">cv. AG2017</strain>
        <tissue evidence="1">Leaf</tissue>
    </source>
</reference>
<accession>A0A2I0KL08</accession>
<organism evidence="1 2">
    <name type="scientific">Punica granatum</name>
    <name type="common">Pomegranate</name>
    <dbReference type="NCBI Taxonomy" id="22663"/>
    <lineage>
        <taxon>Eukaryota</taxon>
        <taxon>Viridiplantae</taxon>
        <taxon>Streptophyta</taxon>
        <taxon>Embryophyta</taxon>
        <taxon>Tracheophyta</taxon>
        <taxon>Spermatophyta</taxon>
        <taxon>Magnoliopsida</taxon>
        <taxon>eudicotyledons</taxon>
        <taxon>Gunneridae</taxon>
        <taxon>Pentapetalae</taxon>
        <taxon>rosids</taxon>
        <taxon>malvids</taxon>
        <taxon>Myrtales</taxon>
        <taxon>Lythraceae</taxon>
        <taxon>Punica</taxon>
    </lineage>
</organism>
<dbReference type="Proteomes" id="UP000233551">
    <property type="component" value="Unassembled WGS sequence"/>
</dbReference>
<gene>
    <name evidence="1" type="ORF">CRG98_010738</name>
</gene>
<evidence type="ECO:0000313" key="2">
    <source>
        <dbReference type="Proteomes" id="UP000233551"/>
    </source>
</evidence>
<name>A0A2I0KL08_PUNGR</name>
<evidence type="ECO:0000313" key="1">
    <source>
        <dbReference type="EMBL" id="PKI68883.1"/>
    </source>
</evidence>
<dbReference type="EMBL" id="PGOL01000540">
    <property type="protein sequence ID" value="PKI68883.1"/>
    <property type="molecule type" value="Genomic_DNA"/>
</dbReference>
<dbReference type="AlphaFoldDB" id="A0A2I0KL08"/>
<proteinExistence type="predicted"/>
<sequence length="179" mass="19730">MQGIVHGTGTSRPLGAMNLFESIILSISSVSTPFWPTSSHHEDSRPKLELLFMTRQSEVNARTSIPLEPRHSRTFTDAFLTGLLGHPIHERANDGWKQAYTCPRTTKAMKQVSDCLSEFGLVSRVGLDPGKMPFLIESNAQGLFGGKLTSERCTTHSQQTLGSRKSYWLGLSGACRPPE</sequence>
<protein>
    <submittedName>
        <fullName evidence="1">Uncharacterized protein</fullName>
    </submittedName>
</protein>
<comment type="caution">
    <text evidence="1">The sequence shown here is derived from an EMBL/GenBank/DDBJ whole genome shotgun (WGS) entry which is preliminary data.</text>
</comment>
<keyword evidence="2" id="KW-1185">Reference proteome</keyword>